<keyword evidence="3 6" id="KW-0812">Transmembrane</keyword>
<proteinExistence type="inferred from homology"/>
<reference evidence="8 9" key="1">
    <citation type="submission" date="2017-07" db="EMBL/GenBank/DDBJ databases">
        <title>Draft Genome Sequences of Select Purple Nonsulfur Bacteria.</title>
        <authorList>
            <person name="Lasarre B."/>
            <person name="Mckinlay J.B."/>
        </authorList>
    </citation>
    <scope>NUCLEOTIDE SEQUENCE [LARGE SCALE GENOMIC DNA]</scope>
    <source>
        <strain evidence="8 9">DSM 11290</strain>
    </source>
</reference>
<gene>
    <name evidence="8" type="ORF">CH339_20535</name>
</gene>
<feature type="transmembrane region" description="Helical" evidence="6">
    <location>
        <begin position="37"/>
        <end position="54"/>
    </location>
</feature>
<keyword evidence="5 6" id="KW-0472">Membrane</keyword>
<accession>A0A327JJD1</accession>
<evidence type="ECO:0000259" key="7">
    <source>
        <dbReference type="Pfam" id="PF00892"/>
    </source>
</evidence>
<feature type="transmembrane region" description="Helical" evidence="6">
    <location>
        <begin position="156"/>
        <end position="174"/>
    </location>
</feature>
<evidence type="ECO:0000313" key="9">
    <source>
        <dbReference type="Proteomes" id="UP000249299"/>
    </source>
</evidence>
<feature type="transmembrane region" description="Helical" evidence="6">
    <location>
        <begin position="74"/>
        <end position="92"/>
    </location>
</feature>
<dbReference type="InterPro" id="IPR000620">
    <property type="entry name" value="EamA_dom"/>
</dbReference>
<dbReference type="GO" id="GO:0016020">
    <property type="term" value="C:membrane"/>
    <property type="evidence" value="ECO:0007669"/>
    <property type="project" value="UniProtKB-SubCell"/>
</dbReference>
<dbReference type="AlphaFoldDB" id="A0A327JJD1"/>
<evidence type="ECO:0000256" key="4">
    <source>
        <dbReference type="ARBA" id="ARBA00022989"/>
    </source>
</evidence>
<sequence length="309" mass="33222">MRPVLGVLLKIASGLVLTGMVMLVKIVGARIPIGEVVFARTFFSLFPILAMIAIRGELGSALRLHRPKLHVARAAVGLVAMASWFGALTMMPLPDATAISYSAPLYSVAFAALFLGETVRAYRWGAVFVGFVGMLVIMSPHLGLGSVTETAEARTGALLCLVAAVGMAGAMTLVRKMTETEKTASIVLFFALVGSVLSLATLPFGWVWPSPYDAFLLVMTGLVGGFGQFLLTQSYRYADASTIAPFDYIQLIWAMMVGWAVFGEVPTLAFYIGGAIVAASGLFVIYREHRLGLDRDRTRQRRAGTPAKY</sequence>
<dbReference type="InterPro" id="IPR037185">
    <property type="entry name" value="EmrE-like"/>
</dbReference>
<evidence type="ECO:0000256" key="3">
    <source>
        <dbReference type="ARBA" id="ARBA00022692"/>
    </source>
</evidence>
<dbReference type="PANTHER" id="PTHR22911">
    <property type="entry name" value="ACYL-MALONYL CONDENSING ENZYME-RELATED"/>
    <property type="match status" value="1"/>
</dbReference>
<feature type="transmembrane region" description="Helical" evidence="6">
    <location>
        <begin position="243"/>
        <end position="262"/>
    </location>
</feature>
<dbReference type="RefSeq" id="WP_111436262.1">
    <property type="nucleotide sequence ID" value="NZ_JACIGG010000007.1"/>
</dbReference>
<dbReference type="OrthoDB" id="8478503at2"/>
<name>A0A327JJD1_9HYPH</name>
<dbReference type="Pfam" id="PF00892">
    <property type="entry name" value="EamA"/>
    <property type="match status" value="2"/>
</dbReference>
<feature type="transmembrane region" description="Helical" evidence="6">
    <location>
        <begin position="268"/>
        <end position="286"/>
    </location>
</feature>
<evidence type="ECO:0000313" key="8">
    <source>
        <dbReference type="EMBL" id="RAI24912.1"/>
    </source>
</evidence>
<feature type="transmembrane region" description="Helical" evidence="6">
    <location>
        <begin position="98"/>
        <end position="115"/>
    </location>
</feature>
<evidence type="ECO:0000256" key="5">
    <source>
        <dbReference type="ARBA" id="ARBA00023136"/>
    </source>
</evidence>
<feature type="transmembrane region" description="Helical" evidence="6">
    <location>
        <begin position="122"/>
        <end position="144"/>
    </location>
</feature>
<dbReference type="SUPFAM" id="SSF103481">
    <property type="entry name" value="Multidrug resistance efflux transporter EmrE"/>
    <property type="match status" value="2"/>
</dbReference>
<dbReference type="EMBL" id="NPEV01000062">
    <property type="protein sequence ID" value="RAI24912.1"/>
    <property type="molecule type" value="Genomic_DNA"/>
</dbReference>
<evidence type="ECO:0000256" key="6">
    <source>
        <dbReference type="SAM" id="Phobius"/>
    </source>
</evidence>
<dbReference type="Proteomes" id="UP000249299">
    <property type="component" value="Unassembled WGS sequence"/>
</dbReference>
<comment type="subcellular location">
    <subcellularLocation>
        <location evidence="1">Membrane</location>
        <topology evidence="1">Multi-pass membrane protein</topology>
    </subcellularLocation>
</comment>
<feature type="transmembrane region" description="Helical" evidence="6">
    <location>
        <begin position="214"/>
        <end position="231"/>
    </location>
</feature>
<feature type="domain" description="EamA" evidence="7">
    <location>
        <begin position="5"/>
        <end position="138"/>
    </location>
</feature>
<feature type="domain" description="EamA" evidence="7">
    <location>
        <begin position="155"/>
        <end position="284"/>
    </location>
</feature>
<dbReference type="PANTHER" id="PTHR22911:SF6">
    <property type="entry name" value="SOLUTE CARRIER FAMILY 35 MEMBER G1"/>
    <property type="match status" value="1"/>
</dbReference>
<organism evidence="8 9">
    <name type="scientific">Rhodobium orientis</name>
    <dbReference type="NCBI Taxonomy" id="34017"/>
    <lineage>
        <taxon>Bacteria</taxon>
        <taxon>Pseudomonadati</taxon>
        <taxon>Pseudomonadota</taxon>
        <taxon>Alphaproteobacteria</taxon>
        <taxon>Hyphomicrobiales</taxon>
        <taxon>Rhodobiaceae</taxon>
        <taxon>Rhodobium</taxon>
    </lineage>
</organism>
<keyword evidence="4 6" id="KW-1133">Transmembrane helix</keyword>
<evidence type="ECO:0000256" key="2">
    <source>
        <dbReference type="ARBA" id="ARBA00009853"/>
    </source>
</evidence>
<feature type="transmembrane region" description="Helical" evidence="6">
    <location>
        <begin position="7"/>
        <end position="31"/>
    </location>
</feature>
<comment type="caution">
    <text evidence="8">The sequence shown here is derived from an EMBL/GenBank/DDBJ whole genome shotgun (WGS) entry which is preliminary data.</text>
</comment>
<keyword evidence="9" id="KW-1185">Reference proteome</keyword>
<protein>
    <submittedName>
        <fullName evidence="8">EamA family transporter</fullName>
    </submittedName>
</protein>
<evidence type="ECO:0000256" key="1">
    <source>
        <dbReference type="ARBA" id="ARBA00004141"/>
    </source>
</evidence>
<comment type="similarity">
    <text evidence="2">Belongs to the drug/metabolite transporter (DMT) superfamily. 10 TMS drug/metabolite exporter (DME) (TC 2.A.7.3) family.</text>
</comment>
<feature type="transmembrane region" description="Helical" evidence="6">
    <location>
        <begin position="186"/>
        <end position="208"/>
    </location>
</feature>